<dbReference type="InterPro" id="IPR008928">
    <property type="entry name" value="6-hairpin_glycosidase_sf"/>
</dbReference>
<evidence type="ECO:0000256" key="1">
    <source>
        <dbReference type="ARBA" id="ARBA00022801"/>
    </source>
</evidence>
<dbReference type="InterPro" id="IPR052043">
    <property type="entry name" value="PolySaccharide_Degr_Enz"/>
</dbReference>
<name>A0AAE6TA58_9BACT</name>
<evidence type="ECO:0000313" key="3">
    <source>
        <dbReference type="Proteomes" id="UP000642553"/>
    </source>
</evidence>
<dbReference type="SUPFAM" id="SSF48208">
    <property type="entry name" value="Six-hairpin glycosidases"/>
    <property type="match status" value="1"/>
</dbReference>
<dbReference type="Pfam" id="PF07470">
    <property type="entry name" value="Glyco_hydro_88"/>
    <property type="match status" value="1"/>
</dbReference>
<dbReference type="Gene3D" id="1.50.10.10">
    <property type="match status" value="1"/>
</dbReference>
<dbReference type="AlphaFoldDB" id="A0AAE6TA58"/>
<sequence>MLYICCGEWLITRHSLPSWHHMCPCLPFPGTGGKRDRPKREDSFLTEKFQRGFFRTSQMNFFSFSKNGWRKSFLLLVLPALSAGSPASGAPADWNEKTIRDNLRLVAKWQAEHPRKRSPLHWTYGAFYSGLVQYGLAVPEGPGLPLLRKTGGEQEWRTLKRHYHADDHAVGHAWMEMAMEDGNTAAAEKIRAVLDGVMNRPSSASLQFGTPGCQDRWSWSDALFMSPPVFVKLAAYTGDRRYLEFMDREYKLTCDYLFDRKEGLFFRDSRYFTIPAANGKKMFWSRGNGWVIAGLPLILQDMPADWPSRPFYEDLLKRMAASLKKCQSPDGSWHASLLDPEEPPLKEMSGTLFIMYGMLWGVNQGYLDADEYLPVIRRAWKAACDSVNAEGALGWVQPIADKPGHYSGEDTEAYGAGAYLMAGTELRKYVIGRDHPQRKTVTVTNPLAKFRPAETVSVPWTSGTSGNAAALRVFDVRHGRVIPHQLADTDGDGRTDTLLFQSNFRPGTARDFWILNDSSLKAAPSADVCFSRLVPERLDDFAWENDLTAHRIYGPAVARPAPEGEGLVSSGTDVWSKRAGAPVINEFYKRGDYHRDHGRGLDMYNVGPGRGCGGVAVFRDGKPHASGNWASARALYNGPVQTAFEVVYAPWDVGGGVRVAETRRVALDAGSRFSKVRSTLTIRGAETVKAGVGMETGKGRNDYETVTKDREDGGLMTAWSRPRKNDGCLGTAVIVPWDPEGGAVDSEGCTYWIREAANGKPFEWYMGAVWDKASPFKSSAAWEEEARRVRECVRHPLRVRVR</sequence>
<dbReference type="EMBL" id="CP029701">
    <property type="protein sequence ID" value="QHV62824.1"/>
    <property type="molecule type" value="Genomic_DNA"/>
</dbReference>
<reference evidence="2" key="1">
    <citation type="submission" date="2018-05" db="EMBL/GenBank/DDBJ databases">
        <title>Complete genome sequnece of Akkermansia muciniphila EB-AMDK-40.</title>
        <authorList>
            <person name="Nam Y.-D."/>
            <person name="Chung W.-H."/>
            <person name="Park Y.S."/>
            <person name="Kang J."/>
        </authorList>
    </citation>
    <scope>NUCLEOTIDE SEQUENCE</scope>
    <source>
        <strain evidence="2">EB-AMDK-40</strain>
    </source>
</reference>
<dbReference type="InterPro" id="IPR032342">
    <property type="entry name" value="DUF4861"/>
</dbReference>
<dbReference type="InterPro" id="IPR012341">
    <property type="entry name" value="6hp_glycosidase-like_sf"/>
</dbReference>
<dbReference type="PANTHER" id="PTHR33886:SF8">
    <property type="entry name" value="UNSATURATED RHAMNOGALACTURONAN HYDROLASE (EUROFUNG)"/>
    <property type="match status" value="1"/>
</dbReference>
<gene>
    <name evidence="2" type="ORF">DMI76_05350</name>
</gene>
<dbReference type="GO" id="GO:0016787">
    <property type="term" value="F:hydrolase activity"/>
    <property type="evidence" value="ECO:0007669"/>
    <property type="project" value="UniProtKB-KW"/>
</dbReference>
<proteinExistence type="predicted"/>
<dbReference type="Proteomes" id="UP000642553">
    <property type="component" value="Chromosome"/>
</dbReference>
<dbReference type="Pfam" id="PF16153">
    <property type="entry name" value="DUF4861"/>
    <property type="match status" value="1"/>
</dbReference>
<protein>
    <submittedName>
        <fullName evidence="2">DUF4861 domain-containing protein</fullName>
    </submittedName>
</protein>
<dbReference type="GO" id="GO:0005975">
    <property type="term" value="P:carbohydrate metabolic process"/>
    <property type="evidence" value="ECO:0007669"/>
    <property type="project" value="InterPro"/>
</dbReference>
<dbReference type="InterPro" id="IPR010905">
    <property type="entry name" value="Glyco_hydro_88"/>
</dbReference>
<keyword evidence="1" id="KW-0378">Hydrolase</keyword>
<dbReference type="PANTHER" id="PTHR33886">
    <property type="entry name" value="UNSATURATED RHAMNOGALACTURONAN HYDROLASE (EUROFUNG)"/>
    <property type="match status" value="1"/>
</dbReference>
<organism evidence="2 3">
    <name type="scientific">Akkermansia massiliensis</name>
    <dbReference type="NCBI Taxonomy" id="2927224"/>
    <lineage>
        <taxon>Bacteria</taxon>
        <taxon>Pseudomonadati</taxon>
        <taxon>Verrucomicrobiota</taxon>
        <taxon>Verrucomicrobiia</taxon>
        <taxon>Verrucomicrobiales</taxon>
        <taxon>Akkermansiaceae</taxon>
        <taxon>Akkermansia</taxon>
    </lineage>
</organism>
<evidence type="ECO:0000313" key="2">
    <source>
        <dbReference type="EMBL" id="QHV62824.1"/>
    </source>
</evidence>
<accession>A0AAE6TA58</accession>